<comment type="caution">
    <text evidence="1">The sequence shown here is derived from an EMBL/GenBank/DDBJ whole genome shotgun (WGS) entry which is preliminary data.</text>
</comment>
<evidence type="ECO:0000313" key="2">
    <source>
        <dbReference type="Proteomes" id="UP000232722"/>
    </source>
</evidence>
<reference evidence="1 2" key="1">
    <citation type="submission" date="2016-04" db="EMBL/GenBank/DDBJ databases">
        <title>Genome analyses suggest a sexual origin of heterokaryosis in a supposedly ancient asexual fungus.</title>
        <authorList>
            <person name="Ropars J."/>
            <person name="Sedzielewska K."/>
            <person name="Noel J."/>
            <person name="Charron P."/>
            <person name="Farinelli L."/>
            <person name="Marton T."/>
            <person name="Kruger M."/>
            <person name="Pelin A."/>
            <person name="Brachmann A."/>
            <person name="Corradi N."/>
        </authorList>
    </citation>
    <scope>NUCLEOTIDE SEQUENCE [LARGE SCALE GENOMIC DNA]</scope>
    <source>
        <strain evidence="1 2">A5</strain>
    </source>
</reference>
<dbReference type="EMBL" id="LLXJ01003675">
    <property type="protein sequence ID" value="PKB96730.1"/>
    <property type="molecule type" value="Genomic_DNA"/>
</dbReference>
<dbReference type="Proteomes" id="UP000232722">
    <property type="component" value="Unassembled WGS sequence"/>
</dbReference>
<dbReference type="GO" id="GO:0003676">
    <property type="term" value="F:nucleic acid binding"/>
    <property type="evidence" value="ECO:0007669"/>
    <property type="project" value="InterPro"/>
</dbReference>
<evidence type="ECO:0000313" key="1">
    <source>
        <dbReference type="EMBL" id="PKB96730.1"/>
    </source>
</evidence>
<name>A0A2N0NQ95_9GLOM</name>
<organism evidence="1 2">
    <name type="scientific">Rhizophagus irregularis</name>
    <dbReference type="NCBI Taxonomy" id="588596"/>
    <lineage>
        <taxon>Eukaryota</taxon>
        <taxon>Fungi</taxon>
        <taxon>Fungi incertae sedis</taxon>
        <taxon>Mucoromycota</taxon>
        <taxon>Glomeromycotina</taxon>
        <taxon>Glomeromycetes</taxon>
        <taxon>Glomerales</taxon>
        <taxon>Glomeraceae</taxon>
        <taxon>Rhizophagus</taxon>
    </lineage>
</organism>
<dbReference type="InterPro" id="IPR036397">
    <property type="entry name" value="RNaseH_sf"/>
</dbReference>
<evidence type="ECO:0008006" key="3">
    <source>
        <dbReference type="Google" id="ProtNLM"/>
    </source>
</evidence>
<dbReference type="AlphaFoldDB" id="A0A2N0NQ95"/>
<feature type="non-terminal residue" evidence="1">
    <location>
        <position position="1"/>
    </location>
</feature>
<accession>A0A2N0NQ95</accession>
<sequence>DNDPKHSYKSSCKGLLQRKFSVVLEWPSNSPDLSPIENLWSIIKNKVEKWMPRNLENFMAEE</sequence>
<proteinExistence type="predicted"/>
<protein>
    <recommendedName>
        <fullName evidence="3">Tc1-like transposase DDE domain-containing protein</fullName>
    </recommendedName>
</protein>
<reference evidence="1 2" key="2">
    <citation type="submission" date="2017-09" db="EMBL/GenBank/DDBJ databases">
        <title>Extensive intraspecific genome diversity in a model arbuscular mycorrhizal fungus.</title>
        <authorList>
            <person name="Chen E.C."/>
            <person name="Morin E."/>
            <person name="Beaudet D."/>
            <person name="Noel J."/>
            <person name="Ndikumana S."/>
            <person name="Charron P."/>
            <person name="St-Onge C."/>
            <person name="Giorgi J."/>
            <person name="Grigoriev I.V."/>
            <person name="Roux C."/>
            <person name="Martin F.M."/>
            <person name="Corradi N."/>
        </authorList>
    </citation>
    <scope>NUCLEOTIDE SEQUENCE [LARGE SCALE GENOMIC DNA]</scope>
    <source>
        <strain evidence="1 2">A5</strain>
    </source>
</reference>
<dbReference type="Gene3D" id="3.30.420.10">
    <property type="entry name" value="Ribonuclease H-like superfamily/Ribonuclease H"/>
    <property type="match status" value="1"/>
</dbReference>
<gene>
    <name evidence="1" type="ORF">RhiirA5_302220</name>
</gene>